<dbReference type="Proteomes" id="UP001497512">
    <property type="component" value="Chromosome 2"/>
</dbReference>
<dbReference type="InterPro" id="IPR027012">
    <property type="entry name" value="Enkurin_dom"/>
</dbReference>
<feature type="compositionally biased region" description="Polar residues" evidence="6">
    <location>
        <begin position="90"/>
        <end position="105"/>
    </location>
</feature>
<keyword evidence="9" id="KW-1185">Reference proteome</keyword>
<reference evidence="8" key="1">
    <citation type="submission" date="2024-02" db="EMBL/GenBank/DDBJ databases">
        <authorList>
            <consortium name="ELIXIR-Norway"/>
            <consortium name="Elixir Norway"/>
        </authorList>
    </citation>
    <scope>NUCLEOTIDE SEQUENCE</scope>
</reference>
<sequence>MMQRSKSLQSRRGWMLNHHAAGSDIGRPLFTDKRAPVTFAETATSYTPLTQKKQVLRTEGKQEGEQLDNKHEKAAVGEQRHEEDHDSDLPQHTNNSQARQMQTGNEGVGHASRASSMAHTYNSSQLDHIFNPMPPSEPKRDEVSKGRGKRNYLKEHRVAISEMSTSLHAQKQEQQKTTEEGIREATPRPLSRECPRPREQVRGTNYIAKNMEAIKAVMPPEAAPEQDNSSQHQNFGKVPPYIVKRRNRLAECAEARRQEEIAQKWPPGLVLMPEAERQAALSSLQKDQSNLLYKLQCFPLVVEIPSLVKSKSTIEQKLREVENAIRRFSQASVYIAASSKAASIDDSEQQITQNSHRDSRPP</sequence>
<gene>
    <name evidence="8" type="ORF">CSSPTR1EN2_LOCUS12700</name>
</gene>
<keyword evidence="4" id="KW-0206">Cytoskeleton</keyword>
<accession>A0ABP0U887</accession>
<proteinExistence type="predicted"/>
<evidence type="ECO:0000313" key="9">
    <source>
        <dbReference type="Proteomes" id="UP001497512"/>
    </source>
</evidence>
<feature type="compositionally biased region" description="Polar residues" evidence="6">
    <location>
        <begin position="41"/>
        <end position="53"/>
    </location>
</feature>
<keyword evidence="3" id="KW-0963">Cytoplasm</keyword>
<dbReference type="Pfam" id="PF13864">
    <property type="entry name" value="Enkurin"/>
    <property type="match status" value="1"/>
</dbReference>
<feature type="compositionally biased region" description="Polar residues" evidence="6">
    <location>
        <begin position="113"/>
        <end position="126"/>
    </location>
</feature>
<dbReference type="PANTHER" id="PTHR21490:SF2">
    <property type="entry name" value="ENKURIN DOMAIN-CONTAINING PROTEIN 1"/>
    <property type="match status" value="1"/>
</dbReference>
<feature type="region of interest" description="Disordered" evidence="6">
    <location>
        <begin position="40"/>
        <end position="148"/>
    </location>
</feature>
<dbReference type="InterPro" id="IPR052102">
    <property type="entry name" value="Enkurin_domain-protein"/>
</dbReference>
<feature type="domain" description="Enkurin" evidence="7">
    <location>
        <begin position="244"/>
        <end position="336"/>
    </location>
</feature>
<feature type="compositionally biased region" description="Basic and acidic residues" evidence="6">
    <location>
        <begin position="56"/>
        <end position="89"/>
    </location>
</feature>
<protein>
    <recommendedName>
        <fullName evidence="7">Enkurin domain-containing protein</fullName>
    </recommendedName>
</protein>
<evidence type="ECO:0000256" key="5">
    <source>
        <dbReference type="ARBA" id="ARBA00023273"/>
    </source>
</evidence>
<evidence type="ECO:0000256" key="1">
    <source>
        <dbReference type="ARBA" id="ARBA00004138"/>
    </source>
</evidence>
<feature type="compositionally biased region" description="Basic and acidic residues" evidence="6">
    <location>
        <begin position="170"/>
        <end position="196"/>
    </location>
</feature>
<feature type="region of interest" description="Disordered" evidence="6">
    <location>
        <begin position="164"/>
        <end position="196"/>
    </location>
</feature>
<evidence type="ECO:0000259" key="7">
    <source>
        <dbReference type="PROSITE" id="PS51665"/>
    </source>
</evidence>
<dbReference type="PROSITE" id="PS51665">
    <property type="entry name" value="ENKURIN"/>
    <property type="match status" value="1"/>
</dbReference>
<evidence type="ECO:0000256" key="6">
    <source>
        <dbReference type="SAM" id="MobiDB-lite"/>
    </source>
</evidence>
<evidence type="ECO:0000256" key="2">
    <source>
        <dbReference type="ARBA" id="ARBA00004245"/>
    </source>
</evidence>
<evidence type="ECO:0000256" key="3">
    <source>
        <dbReference type="ARBA" id="ARBA00022490"/>
    </source>
</evidence>
<evidence type="ECO:0000313" key="8">
    <source>
        <dbReference type="EMBL" id="CAK9215375.1"/>
    </source>
</evidence>
<organism evidence="8 9">
    <name type="scientific">Sphagnum troendelagicum</name>
    <dbReference type="NCBI Taxonomy" id="128251"/>
    <lineage>
        <taxon>Eukaryota</taxon>
        <taxon>Viridiplantae</taxon>
        <taxon>Streptophyta</taxon>
        <taxon>Embryophyta</taxon>
        <taxon>Bryophyta</taxon>
        <taxon>Sphagnophytina</taxon>
        <taxon>Sphagnopsida</taxon>
        <taxon>Sphagnales</taxon>
        <taxon>Sphagnaceae</taxon>
        <taxon>Sphagnum</taxon>
    </lineage>
</organism>
<comment type="subcellular location">
    <subcellularLocation>
        <location evidence="1">Cell projection</location>
        <location evidence="1">Cilium</location>
    </subcellularLocation>
    <subcellularLocation>
        <location evidence="2">Cytoplasm</location>
        <location evidence="2">Cytoskeleton</location>
    </subcellularLocation>
</comment>
<evidence type="ECO:0000256" key="4">
    <source>
        <dbReference type="ARBA" id="ARBA00023212"/>
    </source>
</evidence>
<dbReference type="PANTHER" id="PTHR21490">
    <property type="entry name" value="ENKURIN-RELATED"/>
    <property type="match status" value="1"/>
</dbReference>
<keyword evidence="5" id="KW-0966">Cell projection</keyword>
<dbReference type="EMBL" id="OZ019894">
    <property type="protein sequence ID" value="CAK9215375.1"/>
    <property type="molecule type" value="Genomic_DNA"/>
</dbReference>
<name>A0ABP0U887_9BRYO</name>